<dbReference type="GO" id="GO:0046983">
    <property type="term" value="F:protein dimerization activity"/>
    <property type="evidence" value="ECO:0007669"/>
    <property type="project" value="InterPro"/>
</dbReference>
<dbReference type="GO" id="GO:0000981">
    <property type="term" value="F:DNA-binding transcription factor activity, RNA polymerase II-specific"/>
    <property type="evidence" value="ECO:0007669"/>
    <property type="project" value="TreeGrafter"/>
</dbReference>
<dbReference type="GO" id="GO:0004523">
    <property type="term" value="F:RNA-DNA hybrid ribonuclease activity"/>
    <property type="evidence" value="ECO:0007669"/>
    <property type="project" value="UniProtKB-EC"/>
</dbReference>
<reference evidence="11" key="1">
    <citation type="submission" date="2023-06" db="EMBL/GenBank/DDBJ databases">
        <title>Male Hemibagrus guttatus genome.</title>
        <authorList>
            <person name="Bian C."/>
        </authorList>
    </citation>
    <scope>NUCLEOTIDE SEQUENCE</scope>
    <source>
        <strain evidence="11">Male_cb2023</strain>
        <tissue evidence="11">Muscle</tissue>
    </source>
</reference>
<dbReference type="Gene3D" id="4.10.280.10">
    <property type="entry name" value="Helix-loop-helix DNA-binding domain"/>
    <property type="match status" value="1"/>
</dbReference>
<evidence type="ECO:0000256" key="4">
    <source>
        <dbReference type="ARBA" id="ARBA00023015"/>
    </source>
</evidence>
<dbReference type="InterPro" id="IPR043128">
    <property type="entry name" value="Rev_trsase/Diguanyl_cyclase"/>
</dbReference>
<protein>
    <recommendedName>
        <fullName evidence="3">ribonuclease H</fullName>
        <ecNumber evidence="3">3.1.26.4</ecNumber>
    </recommendedName>
</protein>
<feature type="coiled-coil region" evidence="7">
    <location>
        <begin position="537"/>
        <end position="571"/>
    </location>
</feature>
<dbReference type="InterPro" id="IPR011598">
    <property type="entry name" value="bHLH_dom"/>
</dbReference>
<dbReference type="InterPro" id="IPR000477">
    <property type="entry name" value="RT_dom"/>
</dbReference>
<sequence length="580" mass="65469">MDVLPQTLDPSMRQTKQEKDTLQTTEDLEKAYDRVPREELWYCMRKSGVAEKYVRVVQDMYERSRTVVRCAVGQTEEFNVEVGLHQGSASGALSPFLFAIVMDQLSEEVRQESPWTMMFADDIVICSESREQVEENLERWRFALERRGMKVSRSKTEYMCVNEREGSGTVRLQGEEVKKVQEFKYLGSTVQSNGECGKEVKKRVQAGWNEWRKVSGVLCDRKISARIKGKVYRTVVRPAMLYGLETVSLRKRQESELEVAELKMLRFSLGVTRLDRIRNEYIRGTAHVGRLGDKVREARLRWFGHVQRREKASRGGEAAAFPHTSAFTDQSVQYQFLPDSSSTQVYQVVQLTNQPLVGGAVGVVSSTSFTGAKQAVIQSPFSNGGSPVAETVGGEARFSYVPPTAVSDATAAGVSAHPAEPARSHTAGQFYLMSTPEVLQPGGPHTIAPRTHPYAAKMEGLRTPRDERRRAQHNEVERRRRDKINNWIVTLSKIIPGCSMDSTKTGASKGGILSKACDYIQELRQSNCRLHESIHEVKRVQMDNEILRQQVEELKNENALLRAELQQRQADAETTEVPLH</sequence>
<dbReference type="PANTHER" id="PTHR46117">
    <property type="entry name" value="FI24210P1"/>
    <property type="match status" value="1"/>
</dbReference>
<dbReference type="AlphaFoldDB" id="A0AAE0USD0"/>
<keyword evidence="6" id="KW-0539">Nucleus</keyword>
<accession>A0AAE0USD0</accession>
<dbReference type="Pfam" id="PF00078">
    <property type="entry name" value="RVT_1"/>
    <property type="match status" value="1"/>
</dbReference>
<dbReference type="InterPro" id="IPR051732">
    <property type="entry name" value="USF"/>
</dbReference>
<name>A0AAE0USD0_9TELE</name>
<dbReference type="GO" id="GO:0000978">
    <property type="term" value="F:RNA polymerase II cis-regulatory region sequence-specific DNA binding"/>
    <property type="evidence" value="ECO:0007669"/>
    <property type="project" value="TreeGrafter"/>
</dbReference>
<proteinExistence type="inferred from homology"/>
<evidence type="ECO:0000259" key="9">
    <source>
        <dbReference type="PROSITE" id="PS50878"/>
    </source>
</evidence>
<evidence type="ECO:0000256" key="6">
    <source>
        <dbReference type="ARBA" id="ARBA00023242"/>
    </source>
</evidence>
<dbReference type="InterPro" id="IPR036638">
    <property type="entry name" value="HLH_DNA-bd_sf"/>
</dbReference>
<dbReference type="PROSITE" id="PS50888">
    <property type="entry name" value="BHLH"/>
    <property type="match status" value="1"/>
</dbReference>
<feature type="domain" description="Reverse transcriptase" evidence="9">
    <location>
        <begin position="1"/>
        <end position="190"/>
    </location>
</feature>
<keyword evidence="7" id="KW-0175">Coiled coil</keyword>
<dbReference type="GO" id="GO:0005634">
    <property type="term" value="C:nucleus"/>
    <property type="evidence" value="ECO:0007669"/>
    <property type="project" value="UniProtKB-SubCell"/>
</dbReference>
<dbReference type="PROSITE" id="PS50878">
    <property type="entry name" value="RT_POL"/>
    <property type="match status" value="1"/>
</dbReference>
<keyword evidence="5" id="KW-0804">Transcription</keyword>
<feature type="compositionally biased region" description="Basic and acidic residues" evidence="8">
    <location>
        <begin position="15"/>
        <end position="28"/>
    </location>
</feature>
<evidence type="ECO:0000256" key="8">
    <source>
        <dbReference type="SAM" id="MobiDB-lite"/>
    </source>
</evidence>
<evidence type="ECO:0000313" key="12">
    <source>
        <dbReference type="Proteomes" id="UP001274896"/>
    </source>
</evidence>
<dbReference type="InterPro" id="IPR043502">
    <property type="entry name" value="DNA/RNA_pol_sf"/>
</dbReference>
<dbReference type="SUPFAM" id="SSF47459">
    <property type="entry name" value="HLH, helix-loop-helix DNA-binding domain"/>
    <property type="match status" value="1"/>
</dbReference>
<comment type="caution">
    <text evidence="11">The sequence shown here is derived from an EMBL/GenBank/DDBJ whole genome shotgun (WGS) entry which is preliminary data.</text>
</comment>
<keyword evidence="4" id="KW-0805">Transcription regulation</keyword>
<dbReference type="Pfam" id="PF00010">
    <property type="entry name" value="HLH"/>
    <property type="match status" value="1"/>
</dbReference>
<comment type="subcellular location">
    <subcellularLocation>
        <location evidence="1">Nucleus</location>
    </subcellularLocation>
</comment>
<dbReference type="PANTHER" id="PTHR46117:SF2">
    <property type="entry name" value="UPSTREAM STIMULATORY FACTOR 2"/>
    <property type="match status" value="1"/>
</dbReference>
<dbReference type="Gene3D" id="3.30.70.270">
    <property type="match status" value="1"/>
</dbReference>
<evidence type="ECO:0000256" key="5">
    <source>
        <dbReference type="ARBA" id="ARBA00023163"/>
    </source>
</evidence>
<dbReference type="SMART" id="SM00353">
    <property type="entry name" value="HLH"/>
    <property type="match status" value="1"/>
</dbReference>
<evidence type="ECO:0000256" key="7">
    <source>
        <dbReference type="SAM" id="Coils"/>
    </source>
</evidence>
<evidence type="ECO:0000259" key="10">
    <source>
        <dbReference type="PROSITE" id="PS50888"/>
    </source>
</evidence>
<dbReference type="SUPFAM" id="SSF56672">
    <property type="entry name" value="DNA/RNA polymerases"/>
    <property type="match status" value="1"/>
</dbReference>
<feature type="domain" description="BHLH" evidence="10">
    <location>
        <begin position="468"/>
        <end position="523"/>
    </location>
</feature>
<dbReference type="Proteomes" id="UP001274896">
    <property type="component" value="Unassembled WGS sequence"/>
</dbReference>
<evidence type="ECO:0000313" key="11">
    <source>
        <dbReference type="EMBL" id="KAK3515831.1"/>
    </source>
</evidence>
<feature type="region of interest" description="Disordered" evidence="8">
    <location>
        <begin position="1"/>
        <end position="28"/>
    </location>
</feature>
<keyword evidence="12" id="KW-1185">Reference proteome</keyword>
<dbReference type="GO" id="GO:0045944">
    <property type="term" value="P:positive regulation of transcription by RNA polymerase II"/>
    <property type="evidence" value="ECO:0007669"/>
    <property type="project" value="UniProtKB-ARBA"/>
</dbReference>
<evidence type="ECO:0000256" key="2">
    <source>
        <dbReference type="ARBA" id="ARBA00010879"/>
    </source>
</evidence>
<evidence type="ECO:0000256" key="3">
    <source>
        <dbReference type="ARBA" id="ARBA00012180"/>
    </source>
</evidence>
<dbReference type="EMBL" id="JAUCMX010000020">
    <property type="protein sequence ID" value="KAK3515831.1"/>
    <property type="molecule type" value="Genomic_DNA"/>
</dbReference>
<dbReference type="EC" id="3.1.26.4" evidence="3"/>
<comment type="similarity">
    <text evidence="2">Belongs to the beta type-B retroviral polymerase family. HERV class-II K(HML-2) pol subfamily.</text>
</comment>
<gene>
    <name evidence="11" type="ORF">QTP70_034053</name>
</gene>
<evidence type="ECO:0000256" key="1">
    <source>
        <dbReference type="ARBA" id="ARBA00004123"/>
    </source>
</evidence>
<organism evidence="11 12">
    <name type="scientific">Hemibagrus guttatus</name>
    <dbReference type="NCBI Taxonomy" id="175788"/>
    <lineage>
        <taxon>Eukaryota</taxon>
        <taxon>Metazoa</taxon>
        <taxon>Chordata</taxon>
        <taxon>Craniata</taxon>
        <taxon>Vertebrata</taxon>
        <taxon>Euteleostomi</taxon>
        <taxon>Actinopterygii</taxon>
        <taxon>Neopterygii</taxon>
        <taxon>Teleostei</taxon>
        <taxon>Ostariophysi</taxon>
        <taxon>Siluriformes</taxon>
        <taxon>Bagridae</taxon>
        <taxon>Hemibagrus</taxon>
    </lineage>
</organism>